<dbReference type="InterPro" id="IPR011761">
    <property type="entry name" value="ATP-grasp"/>
</dbReference>
<dbReference type="InterPro" id="IPR005875">
    <property type="entry name" value="PurK"/>
</dbReference>
<feature type="binding site" evidence="4">
    <location>
        <begin position="264"/>
        <end position="265"/>
    </location>
    <ligand>
        <name>ATP</name>
        <dbReference type="ChEBI" id="CHEBI:30616"/>
    </ligand>
</feature>
<dbReference type="SUPFAM" id="SSF56059">
    <property type="entry name" value="Glutathione synthetase ATP-binding domain-like"/>
    <property type="match status" value="1"/>
</dbReference>
<dbReference type="Gene3D" id="3.30.1490.20">
    <property type="entry name" value="ATP-grasp fold, A domain"/>
    <property type="match status" value="1"/>
</dbReference>
<comment type="subunit">
    <text evidence="4 5">Homodimer.</text>
</comment>
<organism evidence="7 8">
    <name type="scientific">Stenotrophomonas aracearum</name>
    <dbReference type="NCBI Taxonomy" id="3003272"/>
    <lineage>
        <taxon>Bacteria</taxon>
        <taxon>Pseudomonadati</taxon>
        <taxon>Pseudomonadota</taxon>
        <taxon>Gammaproteobacteria</taxon>
        <taxon>Lysobacterales</taxon>
        <taxon>Lysobacteraceae</taxon>
        <taxon>Stenotrophomonas</taxon>
    </lineage>
</organism>
<dbReference type="PANTHER" id="PTHR11609">
    <property type="entry name" value="PURINE BIOSYNTHESIS PROTEIN 6/7, PUR6/7"/>
    <property type="match status" value="1"/>
</dbReference>
<dbReference type="Pfam" id="PF02222">
    <property type="entry name" value="ATP-grasp"/>
    <property type="match status" value="1"/>
</dbReference>
<comment type="catalytic activity">
    <reaction evidence="4 5">
        <text>5-amino-1-(5-phospho-beta-D-ribosyl)imidazole + hydrogencarbonate + ATP = 5-carboxyamino-1-(5-phospho-D-ribosyl)imidazole + ADP + phosphate + 2 H(+)</text>
        <dbReference type="Rhea" id="RHEA:19317"/>
        <dbReference type="ChEBI" id="CHEBI:15378"/>
        <dbReference type="ChEBI" id="CHEBI:17544"/>
        <dbReference type="ChEBI" id="CHEBI:30616"/>
        <dbReference type="ChEBI" id="CHEBI:43474"/>
        <dbReference type="ChEBI" id="CHEBI:58730"/>
        <dbReference type="ChEBI" id="CHEBI:137981"/>
        <dbReference type="ChEBI" id="CHEBI:456216"/>
        <dbReference type="EC" id="6.3.4.18"/>
    </reaction>
</comment>
<comment type="similarity">
    <text evidence="4 5">Belongs to the PurK/PurT family.</text>
</comment>
<evidence type="ECO:0000256" key="5">
    <source>
        <dbReference type="RuleBase" id="RU361200"/>
    </source>
</evidence>
<dbReference type="InterPro" id="IPR011054">
    <property type="entry name" value="Rudment_hybrid_motif"/>
</dbReference>
<evidence type="ECO:0000313" key="8">
    <source>
        <dbReference type="Proteomes" id="UP001305421"/>
    </source>
</evidence>
<evidence type="ECO:0000256" key="2">
    <source>
        <dbReference type="ARBA" id="ARBA00022755"/>
    </source>
</evidence>
<dbReference type="InterPro" id="IPR040686">
    <property type="entry name" value="PurK_C"/>
</dbReference>
<evidence type="ECO:0000313" key="7">
    <source>
        <dbReference type="EMBL" id="WNH50031.1"/>
    </source>
</evidence>
<feature type="binding site" evidence="4">
    <location>
        <position position="211"/>
    </location>
    <ligand>
        <name>ATP</name>
        <dbReference type="ChEBI" id="CHEBI:30616"/>
    </ligand>
</feature>
<reference evidence="7 8" key="1">
    <citation type="submission" date="2022-12" db="EMBL/GenBank/DDBJ databases">
        <title>Two new species, Stenotrophomonas aracearum and Stenotrophomonas oahuensis, isolated from Anthurium (Araceae family) in Hawaii.</title>
        <authorList>
            <person name="Chunag S.C."/>
            <person name="Dobhal S."/>
            <person name="Alvarez A."/>
            <person name="Arif M."/>
        </authorList>
    </citation>
    <scope>NUCLEOTIDE SEQUENCE [LARGE SCALE GENOMIC DNA]</scope>
    <source>
        <strain evidence="7 8">A5588</strain>
    </source>
</reference>
<proteinExistence type="inferred from homology"/>
<evidence type="ECO:0000256" key="3">
    <source>
        <dbReference type="ARBA" id="ARBA00022840"/>
    </source>
</evidence>
<feature type="binding site" evidence="4">
    <location>
        <begin position="146"/>
        <end position="152"/>
    </location>
    <ligand>
        <name>ATP</name>
        <dbReference type="ChEBI" id="CHEBI:30616"/>
    </ligand>
</feature>
<dbReference type="EC" id="6.3.4.18" evidence="4 5"/>
<sequence>MTVKTVGILGGGQLARMMVLAGAPMGLRFELFDPAADACGGQVAPLQVAAFEDEAALAAFAERVDVVTFDFENVPARSAQFLADRVPVHPSPDALAVAQDRLSEKTLFAGLGIPLPPFADIRSRDELAARVGEFGLPCILKTRRFGYDGKGQFRLRSAADIDAAWAELGGQVERTGLILEGFVAFEREVSVVAVRGLDGEFRAWPVTGNWHVNGVLSASVAPARLSPAQYDAAIGYARTLAEKLDYVGVFALELFCRGEELLANEMAPRVHNSGHWTIEGSETSQFENHLRAVLGLPLGDTRMLGHACMLNWIGEMPDADAVLAQPGGHWHDYGKQPRDGRKVGHATLRGDDAAQLATEIEAVGTRLQRAEQVAPAVATLRR</sequence>
<dbReference type="PANTHER" id="PTHR11609:SF5">
    <property type="entry name" value="PHOSPHORIBOSYLAMINOIMIDAZOLE CARBOXYLASE"/>
    <property type="match status" value="1"/>
</dbReference>
<name>A0ABY9YGT4_9GAMM</name>
<dbReference type="NCBIfam" id="TIGR01161">
    <property type="entry name" value="purK"/>
    <property type="match status" value="1"/>
</dbReference>
<dbReference type="EMBL" id="CP115543">
    <property type="protein sequence ID" value="WNH50031.1"/>
    <property type="molecule type" value="Genomic_DNA"/>
</dbReference>
<keyword evidence="4 5" id="KW-0436">Ligase</keyword>
<keyword evidence="3 4" id="KW-0067">ATP-binding</keyword>
<dbReference type="GO" id="GO:0034028">
    <property type="term" value="F:5-(carboxyamino)imidazole ribonucleotide synthase activity"/>
    <property type="evidence" value="ECO:0007669"/>
    <property type="project" value="UniProtKB-EC"/>
</dbReference>
<gene>
    <name evidence="4 5" type="primary">purK</name>
    <name evidence="7" type="ORF">PDM28_06940</name>
</gene>
<dbReference type="Pfam" id="PF17769">
    <property type="entry name" value="PurK_C"/>
    <property type="match status" value="1"/>
</dbReference>
<feature type="domain" description="ATP-grasp" evidence="6">
    <location>
        <begin position="105"/>
        <end position="294"/>
    </location>
</feature>
<feature type="binding site" evidence="4">
    <location>
        <begin position="180"/>
        <end position="183"/>
    </location>
    <ligand>
        <name>ATP</name>
        <dbReference type="ChEBI" id="CHEBI:30616"/>
    </ligand>
</feature>
<dbReference type="InterPro" id="IPR003135">
    <property type="entry name" value="ATP-grasp_carboxylate-amine"/>
</dbReference>
<dbReference type="SUPFAM" id="SSF52440">
    <property type="entry name" value="PreATP-grasp domain"/>
    <property type="match status" value="1"/>
</dbReference>
<dbReference type="Gene3D" id="3.40.50.20">
    <property type="match status" value="1"/>
</dbReference>
<dbReference type="HAMAP" id="MF_01928">
    <property type="entry name" value="PurK"/>
    <property type="match status" value="1"/>
</dbReference>
<evidence type="ECO:0000259" key="6">
    <source>
        <dbReference type="PROSITE" id="PS50975"/>
    </source>
</evidence>
<dbReference type="NCBIfam" id="NF004676">
    <property type="entry name" value="PRK06019.1-2"/>
    <property type="match status" value="1"/>
</dbReference>
<protein>
    <recommendedName>
        <fullName evidence="4 5">N5-carboxyaminoimidazole ribonucleotide synthase</fullName>
        <shortName evidence="4 5">N5-CAIR synthase</shortName>
        <ecNumber evidence="4 5">6.3.4.18</ecNumber>
    </recommendedName>
    <alternativeName>
        <fullName evidence="4 5">5-(carboxyamino)imidazole ribonucleotide synthetase</fullName>
    </alternativeName>
</protein>
<dbReference type="Gene3D" id="3.30.470.20">
    <property type="entry name" value="ATP-grasp fold, B domain"/>
    <property type="match status" value="1"/>
</dbReference>
<feature type="binding site" evidence="4">
    <location>
        <position position="188"/>
    </location>
    <ligand>
        <name>ATP</name>
        <dbReference type="ChEBI" id="CHEBI:30616"/>
    </ligand>
</feature>
<dbReference type="PROSITE" id="PS50975">
    <property type="entry name" value="ATP_GRASP"/>
    <property type="match status" value="1"/>
</dbReference>
<keyword evidence="8" id="KW-1185">Reference proteome</keyword>
<accession>A0ABY9YGT4</accession>
<feature type="binding site" evidence="4">
    <location>
        <position position="141"/>
    </location>
    <ligand>
        <name>ATP</name>
        <dbReference type="ChEBI" id="CHEBI:30616"/>
    </ligand>
</feature>
<dbReference type="InterPro" id="IPR054350">
    <property type="entry name" value="PurT/PurK_preATP-grasp"/>
</dbReference>
<keyword evidence="1 4" id="KW-0547">Nucleotide-binding</keyword>
<keyword evidence="2 4" id="KW-0658">Purine biosynthesis</keyword>
<dbReference type="InterPro" id="IPR013815">
    <property type="entry name" value="ATP_grasp_subdomain_1"/>
</dbReference>
<evidence type="ECO:0000256" key="1">
    <source>
        <dbReference type="ARBA" id="ARBA00022741"/>
    </source>
</evidence>
<dbReference type="Pfam" id="PF22660">
    <property type="entry name" value="RS_preATP-grasp-like"/>
    <property type="match status" value="1"/>
</dbReference>
<dbReference type="Proteomes" id="UP001305421">
    <property type="component" value="Chromosome"/>
</dbReference>
<dbReference type="InterPro" id="IPR016185">
    <property type="entry name" value="PreATP-grasp_dom_sf"/>
</dbReference>
<evidence type="ECO:0000256" key="4">
    <source>
        <dbReference type="HAMAP-Rule" id="MF_01928"/>
    </source>
</evidence>
<comment type="function">
    <text evidence="4">Catalyzes the ATP-dependent conversion of 5-aminoimidazole ribonucleotide (AIR) and HCO(3)(-) to N5-carboxyaminoimidazole ribonucleotide (N5-CAIR).</text>
</comment>
<feature type="binding site" evidence="4">
    <location>
        <position position="101"/>
    </location>
    <ligand>
        <name>ATP</name>
        <dbReference type="ChEBI" id="CHEBI:30616"/>
    </ligand>
</feature>
<dbReference type="NCBIfam" id="NF004679">
    <property type="entry name" value="PRK06019.1-5"/>
    <property type="match status" value="1"/>
</dbReference>
<comment type="function">
    <text evidence="5">Catalyzes the ATP-dependent conversion of 5-aminoimidazole ribonucleotide (AIR) and HCO(3)- to N5-carboxyaminoimidazole ribonucleotide (N5-CAIR).</text>
</comment>
<dbReference type="SUPFAM" id="SSF51246">
    <property type="entry name" value="Rudiment single hybrid motif"/>
    <property type="match status" value="1"/>
</dbReference>
<dbReference type="RefSeq" id="WP_311184272.1">
    <property type="nucleotide sequence ID" value="NZ_CP115543.1"/>
</dbReference>
<comment type="pathway">
    <text evidence="4 5">Purine metabolism; IMP biosynthesis via de novo pathway; 5-amino-1-(5-phospho-D-ribosyl)imidazole-4-carboxylate from 5-amino-1-(5-phospho-D-ribosyl)imidazole (N5-CAIR route): step 1/2.</text>
</comment>